<proteinExistence type="predicted"/>
<dbReference type="InterPro" id="IPR001163">
    <property type="entry name" value="Sm_dom_euk/arc"/>
</dbReference>
<dbReference type="GO" id="GO:0003723">
    <property type="term" value="F:RNA binding"/>
    <property type="evidence" value="ECO:0007669"/>
    <property type="project" value="InterPro"/>
</dbReference>
<evidence type="ECO:0000313" key="2">
    <source>
        <dbReference type="EMBL" id="CAD8454048.1"/>
    </source>
</evidence>
<dbReference type="InterPro" id="IPR010920">
    <property type="entry name" value="LSM_dom_sf"/>
</dbReference>
<dbReference type="SMART" id="SM00651">
    <property type="entry name" value="Sm"/>
    <property type="match status" value="1"/>
</dbReference>
<name>A0A7S0GYJ3_9EUKA</name>
<organism evidence="2">
    <name type="scientific">Amorphochlora amoebiformis</name>
    <dbReference type="NCBI Taxonomy" id="1561963"/>
    <lineage>
        <taxon>Eukaryota</taxon>
        <taxon>Sar</taxon>
        <taxon>Rhizaria</taxon>
        <taxon>Cercozoa</taxon>
        <taxon>Chlorarachniophyceae</taxon>
        <taxon>Amorphochlora</taxon>
    </lineage>
</organism>
<dbReference type="InterPro" id="IPR047575">
    <property type="entry name" value="Sm"/>
</dbReference>
<dbReference type="Gene3D" id="2.30.30.100">
    <property type="match status" value="1"/>
</dbReference>
<reference evidence="2" key="1">
    <citation type="submission" date="2021-01" db="EMBL/GenBank/DDBJ databases">
        <authorList>
            <person name="Corre E."/>
            <person name="Pelletier E."/>
            <person name="Niang G."/>
            <person name="Scheremetjew M."/>
            <person name="Finn R."/>
            <person name="Kale V."/>
            <person name="Holt S."/>
            <person name="Cochrane G."/>
            <person name="Meng A."/>
            <person name="Brown T."/>
            <person name="Cohen L."/>
        </authorList>
    </citation>
    <scope>NUCLEOTIDE SEQUENCE</scope>
    <source>
        <strain evidence="2">CCMP2058</strain>
    </source>
</reference>
<gene>
    <name evidence="2" type="ORF">LAMO00422_LOCUS12989</name>
</gene>
<feature type="domain" description="Sm" evidence="1">
    <location>
        <begin position="1"/>
        <end position="102"/>
    </location>
</feature>
<evidence type="ECO:0000259" key="1">
    <source>
        <dbReference type="PROSITE" id="PS52002"/>
    </source>
</evidence>
<sequence length="309" mass="36228">MPKIFQEFMVGYNISVELKCNIVVSGILEAVDTLLNMQMSNATYHIIPDNEIDPMCKPMGPLEDKDTPLKVVKKIRQMAATRQPRIFIRGNHVRNIRIPEEVPLDSVTLVKAMGIADAEAHLEREKNLSITHNESISFLHWHNARNIDDDLARAEERLERKLLRKKDLEVPKEEIRKKLIDKHKLRLAQPFQYYRSEDGELKDRSPSPMLSWVPRDFDDMIDPNITFANFTNPYLTDEERNSINEIQTRNRKEWEEAEWGPMDIFERKFFSIPTDGSLYRNMNMSYSDVEKLDTTGYDPAYDVILKMKR</sequence>
<protein>
    <recommendedName>
        <fullName evidence="1">Sm domain-containing protein</fullName>
    </recommendedName>
</protein>
<dbReference type="PROSITE" id="PS52002">
    <property type="entry name" value="SM"/>
    <property type="match status" value="1"/>
</dbReference>
<dbReference type="AlphaFoldDB" id="A0A7S0GYJ3"/>
<dbReference type="SUPFAM" id="SSF50182">
    <property type="entry name" value="Sm-like ribonucleoproteins"/>
    <property type="match status" value="1"/>
</dbReference>
<dbReference type="Pfam" id="PF01423">
    <property type="entry name" value="LSM"/>
    <property type="match status" value="1"/>
</dbReference>
<dbReference type="EMBL" id="HBEM01019009">
    <property type="protein sequence ID" value="CAD8454048.1"/>
    <property type="molecule type" value="Transcribed_RNA"/>
</dbReference>
<accession>A0A7S0GYJ3</accession>